<accession>A0A553PA06</accession>
<reference evidence="9 10" key="1">
    <citation type="journal article" date="2018" name="Nat. Ecol. Evol.">
        <title>Genomic signatures of mitonuclear coevolution across populations of Tigriopus californicus.</title>
        <authorList>
            <person name="Barreto F.S."/>
            <person name="Watson E.T."/>
            <person name="Lima T.G."/>
            <person name="Willett C.S."/>
            <person name="Edmands S."/>
            <person name="Li W."/>
            <person name="Burton R.S."/>
        </authorList>
    </citation>
    <scope>NUCLEOTIDE SEQUENCE [LARGE SCALE GENOMIC DNA]</scope>
    <source>
        <strain evidence="9 10">San Diego</strain>
    </source>
</reference>
<evidence type="ECO:0000313" key="9">
    <source>
        <dbReference type="EMBL" id="TRY74512.1"/>
    </source>
</evidence>
<dbReference type="InterPro" id="IPR035979">
    <property type="entry name" value="RBD_domain_sf"/>
</dbReference>
<dbReference type="PROSITE" id="PS50102">
    <property type="entry name" value="RRM"/>
    <property type="match status" value="2"/>
</dbReference>
<dbReference type="Gene3D" id="3.30.70.330">
    <property type="match status" value="2"/>
</dbReference>
<dbReference type="EMBL" id="VCGU01000005">
    <property type="protein sequence ID" value="TRY74512.1"/>
    <property type="molecule type" value="Genomic_DNA"/>
</dbReference>
<feature type="compositionally biased region" description="Polar residues" evidence="7">
    <location>
        <begin position="1"/>
        <end position="11"/>
    </location>
</feature>
<dbReference type="AlphaFoldDB" id="A0A553PA06"/>
<dbReference type="OMA" id="NGHRYES"/>
<dbReference type="GO" id="GO:0006417">
    <property type="term" value="P:regulation of translation"/>
    <property type="evidence" value="ECO:0007669"/>
    <property type="project" value="TreeGrafter"/>
</dbReference>
<dbReference type="FunFam" id="3.30.70.330:FF:000025">
    <property type="entry name" value="RNA-binding protein Musashi homolog 2 isoform X1"/>
    <property type="match status" value="1"/>
</dbReference>
<feature type="domain" description="RRM" evidence="8">
    <location>
        <begin position="81"/>
        <end position="160"/>
    </location>
</feature>
<feature type="compositionally biased region" description="Gly residues" evidence="7">
    <location>
        <begin position="434"/>
        <end position="444"/>
    </location>
</feature>
<dbReference type="PANTHER" id="PTHR48032:SF18">
    <property type="entry name" value="RRM DOMAIN-CONTAINING PROTEIN"/>
    <property type="match status" value="1"/>
</dbReference>
<feature type="domain" description="RRM" evidence="8">
    <location>
        <begin position="170"/>
        <end position="247"/>
    </location>
</feature>
<keyword evidence="3" id="KW-0963">Cytoplasm</keyword>
<evidence type="ECO:0000256" key="6">
    <source>
        <dbReference type="PROSITE-ProRule" id="PRU00176"/>
    </source>
</evidence>
<feature type="region of interest" description="Disordered" evidence="7">
    <location>
        <begin position="1"/>
        <end position="49"/>
    </location>
</feature>
<evidence type="ECO:0000256" key="1">
    <source>
        <dbReference type="ARBA" id="ARBA00004496"/>
    </source>
</evidence>
<comment type="caution">
    <text evidence="9">The sequence shown here is derived from an EMBL/GenBank/DDBJ whole genome shotgun (WGS) entry which is preliminary data.</text>
</comment>
<sequence>MMSPSAVSESPTPRDRPSETVLSVPLATLSGASSSGGVSSSLPVSGGSSASSGEPVDLSYFQAALSFHPAWPEGDIPNDPGKMFIGGLSWQTTPESIREYFSLFGDLAEVMVMKDPATRRSRGFGFITFCEPSSVEKVLSIPVHHLDGKNVEPKVAVPRKTNPKLVMRTKKIFVGGLSATTSLEDVKAYFEQFSKVKDAMLAYDKVTNRHRGFGFVTFDNDEVVDKICEIHFHEINGKMVESKKALPKEPRGGYGGNGGGAYYQMSGGQPQYSTYDNNNSYCMGVAPQRSAYPRFAAKTYNQYYGGRADGPVSNQSNYNNQVHQHHSNNNGGMSNFDNHNYHHNGHRYESSTGSTGGVADLSHTSPMMSKPGSMGGTFSNTKYNQYLNDRNYGMFTSSSALGGGPQPGGLGDENELEDHEGVLAFRKDPSVYTGGLGGGRGGGSSSNMDDFPPLNNCNMNGNNPRSSLGSF</sequence>
<evidence type="ECO:0000256" key="4">
    <source>
        <dbReference type="ARBA" id="ARBA00022737"/>
    </source>
</evidence>
<proteinExistence type="inferred from homology"/>
<dbReference type="GO" id="GO:0005737">
    <property type="term" value="C:cytoplasm"/>
    <property type="evidence" value="ECO:0007669"/>
    <property type="project" value="UniProtKB-SubCell"/>
</dbReference>
<protein>
    <recommendedName>
        <fullName evidence="8">RRM domain-containing protein</fullName>
    </recommendedName>
</protein>
<organism evidence="9 10">
    <name type="scientific">Tigriopus californicus</name>
    <name type="common">Marine copepod</name>
    <dbReference type="NCBI Taxonomy" id="6832"/>
    <lineage>
        <taxon>Eukaryota</taxon>
        <taxon>Metazoa</taxon>
        <taxon>Ecdysozoa</taxon>
        <taxon>Arthropoda</taxon>
        <taxon>Crustacea</taxon>
        <taxon>Multicrustacea</taxon>
        <taxon>Hexanauplia</taxon>
        <taxon>Copepoda</taxon>
        <taxon>Harpacticoida</taxon>
        <taxon>Harpacticidae</taxon>
        <taxon>Tigriopus</taxon>
    </lineage>
</organism>
<dbReference type="SUPFAM" id="SSF54928">
    <property type="entry name" value="RNA-binding domain, RBD"/>
    <property type="match status" value="2"/>
</dbReference>
<evidence type="ECO:0000256" key="2">
    <source>
        <dbReference type="ARBA" id="ARBA00006635"/>
    </source>
</evidence>
<feature type="region of interest" description="Disordered" evidence="7">
    <location>
        <begin position="425"/>
        <end position="471"/>
    </location>
</feature>
<keyword evidence="5 6" id="KW-0694">RNA-binding</keyword>
<dbReference type="Pfam" id="PF00076">
    <property type="entry name" value="RRM_1"/>
    <property type="match status" value="2"/>
</dbReference>
<keyword evidence="10" id="KW-1185">Reference proteome</keyword>
<dbReference type="OrthoDB" id="1875751at2759"/>
<evidence type="ECO:0000256" key="3">
    <source>
        <dbReference type="ARBA" id="ARBA00022490"/>
    </source>
</evidence>
<dbReference type="CDD" id="cd12323">
    <property type="entry name" value="RRM2_MSI"/>
    <property type="match status" value="1"/>
</dbReference>
<evidence type="ECO:0000256" key="5">
    <source>
        <dbReference type="ARBA" id="ARBA00022884"/>
    </source>
</evidence>
<dbReference type="InterPro" id="IPR000504">
    <property type="entry name" value="RRM_dom"/>
</dbReference>
<dbReference type="STRING" id="6832.A0A553PA06"/>
<dbReference type="InterPro" id="IPR034126">
    <property type="entry name" value="MSI_RRM2"/>
</dbReference>
<dbReference type="InterPro" id="IPR012677">
    <property type="entry name" value="Nucleotide-bd_a/b_plait_sf"/>
</dbReference>
<dbReference type="Proteomes" id="UP000318571">
    <property type="component" value="Chromosome 2"/>
</dbReference>
<comment type="subcellular location">
    <subcellularLocation>
        <location evidence="1">Cytoplasm</location>
    </subcellularLocation>
</comment>
<dbReference type="PANTHER" id="PTHR48032">
    <property type="entry name" value="RNA-BINDING PROTEIN MUSASHI HOMOLOG RBP6"/>
    <property type="match status" value="1"/>
</dbReference>
<evidence type="ECO:0000313" key="10">
    <source>
        <dbReference type="Proteomes" id="UP000318571"/>
    </source>
</evidence>
<gene>
    <name evidence="9" type="ORF">TCAL_09187</name>
</gene>
<evidence type="ECO:0000256" key="7">
    <source>
        <dbReference type="SAM" id="MobiDB-lite"/>
    </source>
</evidence>
<name>A0A553PA06_TIGCA</name>
<dbReference type="GO" id="GO:0003729">
    <property type="term" value="F:mRNA binding"/>
    <property type="evidence" value="ECO:0007669"/>
    <property type="project" value="TreeGrafter"/>
</dbReference>
<evidence type="ECO:0000259" key="8">
    <source>
        <dbReference type="PROSITE" id="PS50102"/>
    </source>
</evidence>
<keyword evidence="4" id="KW-0677">Repeat</keyword>
<dbReference type="SMART" id="SM00360">
    <property type="entry name" value="RRM"/>
    <property type="match status" value="2"/>
</dbReference>
<feature type="compositionally biased region" description="Low complexity" evidence="7">
    <location>
        <begin position="29"/>
        <end position="49"/>
    </location>
</feature>
<comment type="similarity">
    <text evidence="2">Belongs to the Musashi family.</text>
</comment>